<dbReference type="Pfam" id="PF00814">
    <property type="entry name" value="TsaD"/>
    <property type="match status" value="1"/>
</dbReference>
<dbReference type="PANTHER" id="PTHR11735">
    <property type="entry name" value="TRNA N6-ADENOSINE THREONYLCARBAMOYLTRANSFERASE"/>
    <property type="match status" value="1"/>
</dbReference>
<dbReference type="EMBL" id="BHXQ01000010">
    <property type="protein sequence ID" value="GCC53677.1"/>
    <property type="molecule type" value="Genomic_DNA"/>
</dbReference>
<dbReference type="Gene3D" id="3.30.420.40">
    <property type="match status" value="2"/>
</dbReference>
<organism evidence="2 3">
    <name type="scientific">Chryseotalea sanaruensis</name>
    <dbReference type="NCBI Taxonomy" id="2482724"/>
    <lineage>
        <taxon>Bacteria</taxon>
        <taxon>Pseudomonadati</taxon>
        <taxon>Bacteroidota</taxon>
        <taxon>Cytophagia</taxon>
        <taxon>Cytophagales</taxon>
        <taxon>Chryseotaleaceae</taxon>
        <taxon>Chryseotalea</taxon>
    </lineage>
</organism>
<comment type="caution">
    <text evidence="2">The sequence shown here is derived from an EMBL/GenBank/DDBJ whole genome shotgun (WGS) entry which is preliminary data.</text>
</comment>
<dbReference type="SUPFAM" id="SSF53067">
    <property type="entry name" value="Actin-like ATPase domain"/>
    <property type="match status" value="2"/>
</dbReference>
<dbReference type="OrthoDB" id="9784166at2"/>
<dbReference type="GO" id="GO:0016740">
    <property type="term" value="F:transferase activity"/>
    <property type="evidence" value="ECO:0007669"/>
    <property type="project" value="UniProtKB-KW"/>
</dbReference>
<reference evidence="2 3" key="1">
    <citation type="submission" date="2018-11" db="EMBL/GenBank/DDBJ databases">
        <title>Chryseotalea sanarue gen. nov., sp., nov., a member of the family Cytophagaceae, isolated from a brackish lake in Hamamatsu Japan.</title>
        <authorList>
            <person name="Maejima Y."/>
            <person name="Iino T."/>
            <person name="Muraguchi Y."/>
            <person name="Fukuda K."/>
            <person name="Ohkuma M."/>
            <person name="Moriuchi R."/>
            <person name="Dohra H."/>
            <person name="Kimbara K."/>
            <person name="Shintani M."/>
        </authorList>
    </citation>
    <scope>NUCLEOTIDE SEQUENCE [LARGE SCALE GENOMIC DNA]</scope>
    <source>
        <strain evidence="2 3">Ys</strain>
    </source>
</reference>
<proteinExistence type="predicted"/>
<dbReference type="GO" id="GO:0005829">
    <property type="term" value="C:cytosol"/>
    <property type="evidence" value="ECO:0007669"/>
    <property type="project" value="TreeGrafter"/>
</dbReference>
<gene>
    <name evidence="2" type="primary">tsaB</name>
    <name evidence="2" type="ORF">SanaruYs_39220</name>
</gene>
<keyword evidence="2" id="KW-0808">Transferase</keyword>
<evidence type="ECO:0000313" key="3">
    <source>
        <dbReference type="Proteomes" id="UP000288227"/>
    </source>
</evidence>
<sequence length="228" mass="25486">MSLILSLETSVDSCSVALHENGRLLHEELIKEPQAHATKLALLIQVSFQKINRSMRELKAVAITSGPGSYTGLRIGTSTAKGLCFSLNIPLLSVNTLELLIYQASFQNPQNAMLCAMIDARRMEVYSMLANSDRTIVNDTVAEIIEDQSYHSILENQKILFFGNGAVKCKDVINHPNAIFLEDQLPLASFLGELASNKFMSNQFEDLVHFEPFYLKEFLVKKSTKPLF</sequence>
<feature type="domain" description="Gcp-like" evidence="1">
    <location>
        <begin position="34"/>
        <end position="148"/>
    </location>
</feature>
<dbReference type="Proteomes" id="UP000288227">
    <property type="component" value="Unassembled WGS sequence"/>
</dbReference>
<dbReference type="GO" id="GO:0002949">
    <property type="term" value="P:tRNA threonylcarbamoyladenosine modification"/>
    <property type="evidence" value="ECO:0007669"/>
    <property type="project" value="InterPro"/>
</dbReference>
<dbReference type="CDD" id="cd24032">
    <property type="entry name" value="ASKHA_NBD_TsaB"/>
    <property type="match status" value="1"/>
</dbReference>
<evidence type="ECO:0000313" key="2">
    <source>
        <dbReference type="EMBL" id="GCC53677.1"/>
    </source>
</evidence>
<keyword evidence="3" id="KW-1185">Reference proteome</keyword>
<protein>
    <submittedName>
        <fullName evidence="2">tRNA (Adenosine(37)-N6)-threonylcarbamoyltransferase complex dimerization subunit type 1 TsaB</fullName>
    </submittedName>
</protein>
<name>A0A401UFN6_9BACT</name>
<dbReference type="InterPro" id="IPR043129">
    <property type="entry name" value="ATPase_NBD"/>
</dbReference>
<accession>A0A401UFN6</accession>
<dbReference type="InterPro" id="IPR000905">
    <property type="entry name" value="Gcp-like_dom"/>
</dbReference>
<evidence type="ECO:0000259" key="1">
    <source>
        <dbReference type="Pfam" id="PF00814"/>
    </source>
</evidence>
<dbReference type="PANTHER" id="PTHR11735:SF11">
    <property type="entry name" value="TRNA THREONYLCARBAMOYLADENOSINE BIOSYNTHESIS PROTEIN TSAB"/>
    <property type="match status" value="1"/>
</dbReference>
<dbReference type="RefSeq" id="WP_127124328.1">
    <property type="nucleotide sequence ID" value="NZ_BHXQ01000010.1"/>
</dbReference>
<dbReference type="AlphaFoldDB" id="A0A401UFN6"/>
<dbReference type="InterPro" id="IPR022496">
    <property type="entry name" value="T6A_TsaB"/>
</dbReference>
<dbReference type="NCBIfam" id="TIGR03725">
    <property type="entry name" value="T6A_YeaZ"/>
    <property type="match status" value="1"/>
</dbReference>